<sequence length="133" mass="16117">MLILDHTSKLQCKLKHDTLIPELVVFIIRVIRGLPFFNFLPMRNELVSVATTAPFHLLRGALANKRRWWLWRRGSWRPVNLNIIRIYRKKILAKLTWTQIMWNMVTKVRRNMNFRIIWIPTLLFWVVDNVRLV</sequence>
<dbReference type="Gramene" id="ONI30197">
    <property type="protein sequence ID" value="ONI30197"/>
    <property type="gene ID" value="PRUPE_1G237000"/>
</dbReference>
<dbReference type="EMBL" id="CM007651">
    <property type="protein sequence ID" value="ONI30197.1"/>
    <property type="molecule type" value="Genomic_DNA"/>
</dbReference>
<keyword evidence="2" id="KW-1185">Reference proteome</keyword>
<evidence type="ECO:0000313" key="2">
    <source>
        <dbReference type="Proteomes" id="UP000006882"/>
    </source>
</evidence>
<evidence type="ECO:0000313" key="1">
    <source>
        <dbReference type="EMBL" id="ONI30197.1"/>
    </source>
</evidence>
<dbReference type="Proteomes" id="UP000006882">
    <property type="component" value="Chromosome G1"/>
</dbReference>
<protein>
    <submittedName>
        <fullName evidence="1">Uncharacterized protein</fullName>
    </submittedName>
</protein>
<proteinExistence type="predicted"/>
<accession>A0A251R2F2</accession>
<name>A0A251R2F2_PRUPE</name>
<organism evidence="1 2">
    <name type="scientific">Prunus persica</name>
    <name type="common">Peach</name>
    <name type="synonym">Amygdalus persica</name>
    <dbReference type="NCBI Taxonomy" id="3760"/>
    <lineage>
        <taxon>Eukaryota</taxon>
        <taxon>Viridiplantae</taxon>
        <taxon>Streptophyta</taxon>
        <taxon>Embryophyta</taxon>
        <taxon>Tracheophyta</taxon>
        <taxon>Spermatophyta</taxon>
        <taxon>Magnoliopsida</taxon>
        <taxon>eudicotyledons</taxon>
        <taxon>Gunneridae</taxon>
        <taxon>Pentapetalae</taxon>
        <taxon>rosids</taxon>
        <taxon>fabids</taxon>
        <taxon>Rosales</taxon>
        <taxon>Rosaceae</taxon>
        <taxon>Amygdaloideae</taxon>
        <taxon>Amygdaleae</taxon>
        <taxon>Prunus</taxon>
    </lineage>
</organism>
<reference evidence="1 2" key="1">
    <citation type="journal article" date="2013" name="Nat. Genet.">
        <title>The high-quality draft genome of peach (Prunus persica) identifies unique patterns of genetic diversity, domestication and genome evolution.</title>
        <authorList>
            <consortium name="International Peach Genome Initiative"/>
            <person name="Verde I."/>
            <person name="Abbott A.G."/>
            <person name="Scalabrin S."/>
            <person name="Jung S."/>
            <person name="Shu S."/>
            <person name="Marroni F."/>
            <person name="Zhebentyayeva T."/>
            <person name="Dettori M.T."/>
            <person name="Grimwood J."/>
            <person name="Cattonaro F."/>
            <person name="Zuccolo A."/>
            <person name="Rossini L."/>
            <person name="Jenkins J."/>
            <person name="Vendramin E."/>
            <person name="Meisel L.A."/>
            <person name="Decroocq V."/>
            <person name="Sosinski B."/>
            <person name="Prochnik S."/>
            <person name="Mitros T."/>
            <person name="Policriti A."/>
            <person name="Cipriani G."/>
            <person name="Dondini L."/>
            <person name="Ficklin S."/>
            <person name="Goodstein D.M."/>
            <person name="Xuan P."/>
            <person name="Del Fabbro C."/>
            <person name="Aramini V."/>
            <person name="Copetti D."/>
            <person name="Gonzalez S."/>
            <person name="Horner D.S."/>
            <person name="Falchi R."/>
            <person name="Lucas S."/>
            <person name="Mica E."/>
            <person name="Maldonado J."/>
            <person name="Lazzari B."/>
            <person name="Bielenberg D."/>
            <person name="Pirona R."/>
            <person name="Miculan M."/>
            <person name="Barakat A."/>
            <person name="Testolin R."/>
            <person name="Stella A."/>
            <person name="Tartarini S."/>
            <person name="Tonutti P."/>
            <person name="Arus P."/>
            <person name="Orellana A."/>
            <person name="Wells C."/>
            <person name="Main D."/>
            <person name="Vizzotto G."/>
            <person name="Silva H."/>
            <person name="Salamini F."/>
            <person name="Schmutz J."/>
            <person name="Morgante M."/>
            <person name="Rokhsar D.S."/>
        </authorList>
    </citation>
    <scope>NUCLEOTIDE SEQUENCE [LARGE SCALE GENOMIC DNA]</scope>
    <source>
        <strain evidence="2">cv. Nemared</strain>
    </source>
</reference>
<dbReference type="AlphaFoldDB" id="A0A251R2F2"/>
<gene>
    <name evidence="1" type="ORF">PRUPE_1G237000</name>
</gene>